<proteinExistence type="predicted"/>
<sequence>MPNLEQFEENIFNSVNQGLTAKQIAEKTVVAALEAEYGKTFTFSPHFAKMVDVLAEIIVTNPDLRRQTLSMASRYLQKKNEQYQTNRV</sequence>
<gene>
    <name evidence="1" type="ORF">A2311_05515</name>
</gene>
<evidence type="ECO:0000313" key="1">
    <source>
        <dbReference type="EMBL" id="OGC34674.1"/>
    </source>
</evidence>
<dbReference type="STRING" id="1802583.A2311_05515"/>
<comment type="caution">
    <text evidence="1">The sequence shown here is derived from an EMBL/GenBank/DDBJ whole genome shotgun (WGS) entry which is preliminary data.</text>
</comment>
<dbReference type="Proteomes" id="UP000178951">
    <property type="component" value="Unassembled WGS sequence"/>
</dbReference>
<organism evidence="1 2">
    <name type="scientific">candidate division WOR-1 bacterium RIFOXYB2_FULL_48_7</name>
    <dbReference type="NCBI Taxonomy" id="1802583"/>
    <lineage>
        <taxon>Bacteria</taxon>
        <taxon>Bacillati</taxon>
        <taxon>Saganbacteria</taxon>
    </lineage>
</organism>
<reference evidence="1 2" key="1">
    <citation type="journal article" date="2016" name="Nat. Commun.">
        <title>Thousands of microbial genomes shed light on interconnected biogeochemical processes in an aquifer system.</title>
        <authorList>
            <person name="Anantharaman K."/>
            <person name="Brown C.T."/>
            <person name="Hug L.A."/>
            <person name="Sharon I."/>
            <person name="Castelle C.J."/>
            <person name="Probst A.J."/>
            <person name="Thomas B.C."/>
            <person name="Singh A."/>
            <person name="Wilkins M.J."/>
            <person name="Karaoz U."/>
            <person name="Brodie E.L."/>
            <person name="Williams K.H."/>
            <person name="Hubbard S.S."/>
            <person name="Banfield J.F."/>
        </authorList>
    </citation>
    <scope>NUCLEOTIDE SEQUENCE [LARGE SCALE GENOMIC DNA]</scope>
</reference>
<dbReference type="EMBL" id="MEUF01000040">
    <property type="protein sequence ID" value="OGC34674.1"/>
    <property type="molecule type" value="Genomic_DNA"/>
</dbReference>
<name>A0A1F4TPM7_UNCSA</name>
<accession>A0A1F4TPM7</accession>
<evidence type="ECO:0000313" key="2">
    <source>
        <dbReference type="Proteomes" id="UP000178951"/>
    </source>
</evidence>
<protein>
    <submittedName>
        <fullName evidence="1">Uncharacterized protein</fullName>
    </submittedName>
</protein>
<dbReference type="AlphaFoldDB" id="A0A1F4TPM7"/>